<proteinExistence type="predicted"/>
<gene>
    <name evidence="1" type="ORF">J2S42_000425</name>
</gene>
<sequence length="141" mass="14678">MLDIQRTAGRVLSYTVAVRSLDGAGTSMRGAALAPGRQTAPAACSFTLTDTGRYVPGGTHPEDATAYLGSDVYRLSASVDGRGWRAGLPHALTVARAGERTTVTVAVGAARGAARTAEVFLNATSESDPAVTVTRRCRVRR</sequence>
<accession>A0AAE3VTX7</accession>
<dbReference type="Proteomes" id="UP001240236">
    <property type="component" value="Unassembled WGS sequence"/>
</dbReference>
<evidence type="ECO:0000313" key="1">
    <source>
        <dbReference type="EMBL" id="MDQ0363756.1"/>
    </source>
</evidence>
<reference evidence="1 2" key="1">
    <citation type="submission" date="2023-07" db="EMBL/GenBank/DDBJ databases">
        <title>Sequencing the genomes of 1000 actinobacteria strains.</title>
        <authorList>
            <person name="Klenk H.-P."/>
        </authorList>
    </citation>
    <scope>NUCLEOTIDE SEQUENCE [LARGE SCALE GENOMIC DNA]</scope>
    <source>
        <strain evidence="1 2">DSM 44709</strain>
    </source>
</reference>
<name>A0AAE3VTX7_9ACTN</name>
<protein>
    <submittedName>
        <fullName evidence="1">Uncharacterized protein</fullName>
    </submittedName>
</protein>
<dbReference type="EMBL" id="JAUSUZ010000001">
    <property type="protein sequence ID" value="MDQ0363756.1"/>
    <property type="molecule type" value="Genomic_DNA"/>
</dbReference>
<comment type="caution">
    <text evidence="1">The sequence shown here is derived from an EMBL/GenBank/DDBJ whole genome shotgun (WGS) entry which is preliminary data.</text>
</comment>
<dbReference type="RefSeq" id="WP_307234632.1">
    <property type="nucleotide sequence ID" value="NZ_JAUSUZ010000001.1"/>
</dbReference>
<keyword evidence="2" id="KW-1185">Reference proteome</keyword>
<evidence type="ECO:0000313" key="2">
    <source>
        <dbReference type="Proteomes" id="UP001240236"/>
    </source>
</evidence>
<organism evidence="1 2">
    <name type="scientific">Catenuloplanes indicus</name>
    <dbReference type="NCBI Taxonomy" id="137267"/>
    <lineage>
        <taxon>Bacteria</taxon>
        <taxon>Bacillati</taxon>
        <taxon>Actinomycetota</taxon>
        <taxon>Actinomycetes</taxon>
        <taxon>Micromonosporales</taxon>
        <taxon>Micromonosporaceae</taxon>
        <taxon>Catenuloplanes</taxon>
    </lineage>
</organism>
<dbReference type="AlphaFoldDB" id="A0AAE3VTX7"/>